<evidence type="ECO:0000313" key="2">
    <source>
        <dbReference type="Proteomes" id="UP000193465"/>
    </source>
</evidence>
<dbReference type="Pfam" id="PF19458">
    <property type="entry name" value="DUF5995"/>
    <property type="match status" value="1"/>
</dbReference>
<comment type="caution">
    <text evidence="1">The sequence shown here is derived from an EMBL/GenBank/DDBJ whole genome shotgun (WGS) entry which is preliminary data.</text>
</comment>
<sequence length="278" mass="29676">MNSFAPPPDLPSATTLDEVIASIDAVVEWSIGTSSRLGYFAALYKRITIAVRTAIAQGVFADGPRMERFDVAFANRYFDALNGHLHPQRYPRPTRSWAVTFGAASAGDPILVQHLVAGVTAHIALDLGIAAVQVSPGPALWTLREDFAAINAVLAAQVSDVVARLNQLSPALGELYALLGSGELFAINAAVRALRDSAWRFASLLAREPVIAHGPTIWVRDRWVAGQVVSVFEAAALSPVSQAVVREIAERESRDIAGNIRVLDAIAATPATPIRIAL</sequence>
<dbReference type="EMBL" id="LQOT01000041">
    <property type="protein sequence ID" value="ORV45683.1"/>
    <property type="molecule type" value="Genomic_DNA"/>
</dbReference>
<dbReference type="AlphaFoldDB" id="A0A1X1TMC0"/>
<dbReference type="STRING" id="188915.AWC02_12210"/>
<dbReference type="InterPro" id="IPR046037">
    <property type="entry name" value="DUF5995"/>
</dbReference>
<keyword evidence="2" id="KW-1185">Reference proteome</keyword>
<gene>
    <name evidence="1" type="ORF">AWC02_12210</name>
</gene>
<proteinExistence type="predicted"/>
<reference evidence="1 2" key="1">
    <citation type="submission" date="2016-01" db="EMBL/GenBank/DDBJ databases">
        <title>The new phylogeny of the genus Mycobacterium.</title>
        <authorList>
            <person name="Tarcisio F."/>
            <person name="Conor M."/>
            <person name="Antonella G."/>
            <person name="Elisabetta G."/>
            <person name="Giulia F.S."/>
            <person name="Sara T."/>
            <person name="Anna F."/>
            <person name="Clotilde B."/>
            <person name="Roberto B."/>
            <person name="Veronica D.S."/>
            <person name="Fabio R."/>
            <person name="Monica P."/>
            <person name="Olivier J."/>
            <person name="Enrico T."/>
            <person name="Nicola S."/>
        </authorList>
    </citation>
    <scope>NUCLEOTIDE SEQUENCE [LARGE SCALE GENOMIC DNA]</scope>
    <source>
        <strain evidence="1 2">ATCC 27353</strain>
    </source>
</reference>
<organism evidence="1 2">
    <name type="scientific">Mycolicibacter engbaekii</name>
    <dbReference type="NCBI Taxonomy" id="188915"/>
    <lineage>
        <taxon>Bacteria</taxon>
        <taxon>Bacillati</taxon>
        <taxon>Actinomycetota</taxon>
        <taxon>Actinomycetes</taxon>
        <taxon>Mycobacteriales</taxon>
        <taxon>Mycobacteriaceae</taxon>
        <taxon>Mycolicibacter</taxon>
    </lineage>
</organism>
<protein>
    <submittedName>
        <fullName evidence="1">Uncharacterized protein</fullName>
    </submittedName>
</protein>
<evidence type="ECO:0000313" key="1">
    <source>
        <dbReference type="EMBL" id="ORV45683.1"/>
    </source>
</evidence>
<name>A0A1X1TMC0_9MYCO</name>
<dbReference type="RefSeq" id="WP_085129006.1">
    <property type="nucleotide sequence ID" value="NZ_LQOT01000041.1"/>
</dbReference>
<dbReference type="Proteomes" id="UP000193465">
    <property type="component" value="Unassembled WGS sequence"/>
</dbReference>
<accession>A0A1X1TMC0</accession>